<evidence type="ECO:0000313" key="7">
    <source>
        <dbReference type="EMBL" id="MED6292109.1"/>
    </source>
</evidence>
<comment type="caution">
    <text evidence="7">The sequence shown here is derived from an EMBL/GenBank/DDBJ whole genome shotgun (WGS) entry which is preliminary data.</text>
</comment>
<proteinExistence type="predicted"/>
<dbReference type="InterPro" id="IPR013783">
    <property type="entry name" value="Ig-like_fold"/>
</dbReference>
<feature type="region of interest" description="Disordered" evidence="4">
    <location>
        <begin position="128"/>
        <end position="151"/>
    </location>
</feature>
<dbReference type="InterPro" id="IPR003599">
    <property type="entry name" value="Ig_sub"/>
</dbReference>
<evidence type="ECO:0000259" key="6">
    <source>
        <dbReference type="PROSITE" id="PS50835"/>
    </source>
</evidence>
<evidence type="ECO:0000313" key="8">
    <source>
        <dbReference type="Proteomes" id="UP001352852"/>
    </source>
</evidence>
<dbReference type="PANTHER" id="PTHR24100">
    <property type="entry name" value="BUTYROPHILIN"/>
    <property type="match status" value="1"/>
</dbReference>
<evidence type="ECO:0000256" key="4">
    <source>
        <dbReference type="SAM" id="MobiDB-lite"/>
    </source>
</evidence>
<keyword evidence="5" id="KW-0812">Transmembrane</keyword>
<gene>
    <name evidence="7" type="ORF">CHARACLAT_030353</name>
</gene>
<dbReference type="EMBL" id="JAHUTJ010070116">
    <property type="protein sequence ID" value="MED6292109.1"/>
    <property type="molecule type" value="Genomic_DNA"/>
</dbReference>
<accession>A0ABU7EZG4</accession>
<feature type="compositionally biased region" description="Basic and acidic residues" evidence="4">
    <location>
        <begin position="139"/>
        <end position="148"/>
    </location>
</feature>
<dbReference type="Pfam" id="PF07686">
    <property type="entry name" value="V-set"/>
    <property type="match status" value="1"/>
</dbReference>
<evidence type="ECO:0000256" key="5">
    <source>
        <dbReference type="SAM" id="Phobius"/>
    </source>
</evidence>
<dbReference type="Proteomes" id="UP001352852">
    <property type="component" value="Unassembled WGS sequence"/>
</dbReference>
<feature type="domain" description="Ig-like" evidence="6">
    <location>
        <begin position="11"/>
        <end position="123"/>
    </location>
</feature>
<organism evidence="7 8">
    <name type="scientific">Characodon lateralis</name>
    <dbReference type="NCBI Taxonomy" id="208331"/>
    <lineage>
        <taxon>Eukaryota</taxon>
        <taxon>Metazoa</taxon>
        <taxon>Chordata</taxon>
        <taxon>Craniata</taxon>
        <taxon>Vertebrata</taxon>
        <taxon>Euteleostomi</taxon>
        <taxon>Actinopterygii</taxon>
        <taxon>Neopterygii</taxon>
        <taxon>Teleostei</taxon>
        <taxon>Neoteleostei</taxon>
        <taxon>Acanthomorphata</taxon>
        <taxon>Ovalentaria</taxon>
        <taxon>Atherinomorphae</taxon>
        <taxon>Cyprinodontiformes</taxon>
        <taxon>Goodeidae</taxon>
        <taxon>Characodon</taxon>
    </lineage>
</organism>
<evidence type="ECO:0000256" key="1">
    <source>
        <dbReference type="ARBA" id="ARBA00004370"/>
    </source>
</evidence>
<dbReference type="InterPro" id="IPR036179">
    <property type="entry name" value="Ig-like_dom_sf"/>
</dbReference>
<keyword evidence="2 5" id="KW-0472">Membrane</keyword>
<dbReference type="InterPro" id="IPR050504">
    <property type="entry name" value="IgSF_BTN/MOG"/>
</dbReference>
<dbReference type="PANTHER" id="PTHR24100:SF151">
    <property type="entry name" value="ICOS LIGAND"/>
    <property type="match status" value="1"/>
</dbReference>
<dbReference type="InterPro" id="IPR007110">
    <property type="entry name" value="Ig-like_dom"/>
</dbReference>
<evidence type="ECO:0000256" key="2">
    <source>
        <dbReference type="ARBA" id="ARBA00023136"/>
    </source>
</evidence>
<dbReference type="Gene3D" id="2.60.40.10">
    <property type="entry name" value="Immunoglobulins"/>
    <property type="match status" value="1"/>
</dbReference>
<dbReference type="SUPFAM" id="SSF48726">
    <property type="entry name" value="Immunoglobulin"/>
    <property type="match status" value="1"/>
</dbReference>
<dbReference type="PROSITE" id="PS50835">
    <property type="entry name" value="IG_LIKE"/>
    <property type="match status" value="1"/>
</dbReference>
<comment type="subcellular location">
    <subcellularLocation>
        <location evidence="1">Membrane</location>
    </subcellularLocation>
</comment>
<keyword evidence="3" id="KW-0393">Immunoglobulin domain</keyword>
<protein>
    <recommendedName>
        <fullName evidence="6">Ig-like domain-containing protein</fullName>
    </recommendedName>
</protein>
<feature type="transmembrane region" description="Helical" evidence="5">
    <location>
        <begin position="157"/>
        <end position="179"/>
    </location>
</feature>
<dbReference type="SMART" id="SM00409">
    <property type="entry name" value="IG"/>
    <property type="match status" value="1"/>
</dbReference>
<keyword evidence="5" id="KW-1133">Transmembrane helix</keyword>
<dbReference type="InterPro" id="IPR013106">
    <property type="entry name" value="Ig_V-set"/>
</dbReference>
<evidence type="ECO:0000256" key="3">
    <source>
        <dbReference type="ARBA" id="ARBA00023319"/>
    </source>
</evidence>
<name>A0ABU7EZG4_9TELE</name>
<reference evidence="7 8" key="1">
    <citation type="submission" date="2021-06" db="EMBL/GenBank/DDBJ databases">
        <authorList>
            <person name="Palmer J.M."/>
        </authorList>
    </citation>
    <scope>NUCLEOTIDE SEQUENCE [LARGE SCALE GENOMIC DNA]</scope>
    <source>
        <strain evidence="7 8">CL_MEX2019</strain>
        <tissue evidence="7">Muscle</tissue>
    </source>
</reference>
<sequence>MLSADSLMVRPCSVVAVEVKPGEDAVLECRVPSGASATVLEWTKADLPADEYFFFYRNGRSYEKYQHPSFRGRVVLQNPSGVQNGDVSVVLKNVSLEDMGTYRCRVLMSSTGSGAKEHSEVIQLRNVMHSGTTEEPEEDRGHVEKVATEEEETDPNIPVWVGVFVACVAVGGVGLLLLFRRNKTSRHQLADRAAEI</sequence>
<keyword evidence="8" id="KW-1185">Reference proteome</keyword>